<organism evidence="2 3">
    <name type="scientific">Planobispora siamensis</name>
    <dbReference type="NCBI Taxonomy" id="936338"/>
    <lineage>
        <taxon>Bacteria</taxon>
        <taxon>Bacillati</taxon>
        <taxon>Actinomycetota</taxon>
        <taxon>Actinomycetes</taxon>
        <taxon>Streptosporangiales</taxon>
        <taxon>Streptosporangiaceae</taxon>
        <taxon>Planobispora</taxon>
    </lineage>
</organism>
<keyword evidence="3" id="KW-1185">Reference proteome</keyword>
<evidence type="ECO:0000313" key="2">
    <source>
        <dbReference type="EMBL" id="GIH96995.1"/>
    </source>
</evidence>
<comment type="caution">
    <text evidence="2">The sequence shown here is derived from an EMBL/GenBank/DDBJ whole genome shotgun (WGS) entry which is preliminary data.</text>
</comment>
<feature type="compositionally biased region" description="Basic and acidic residues" evidence="1">
    <location>
        <begin position="94"/>
        <end position="111"/>
    </location>
</feature>
<proteinExistence type="predicted"/>
<feature type="compositionally biased region" description="Pro residues" evidence="1">
    <location>
        <begin position="77"/>
        <end position="86"/>
    </location>
</feature>
<dbReference type="EMBL" id="BOOJ01000075">
    <property type="protein sequence ID" value="GIH96995.1"/>
    <property type="molecule type" value="Genomic_DNA"/>
</dbReference>
<sequence length="120" mass="13531">MLWAVASHRCDNRRMPRFERLTVEEARTLSRNQLLPRIEAEQKYWYGLLNSGQMRVGDDEAFKTFNRILRIAVDPGHPAPGHPAPGPDAFLGGEAHDAPAHDLDLDPDHWTKPLGELGDL</sequence>
<evidence type="ECO:0000313" key="3">
    <source>
        <dbReference type="Proteomes" id="UP000619788"/>
    </source>
</evidence>
<evidence type="ECO:0000256" key="1">
    <source>
        <dbReference type="SAM" id="MobiDB-lite"/>
    </source>
</evidence>
<feature type="region of interest" description="Disordered" evidence="1">
    <location>
        <begin position="76"/>
        <end position="120"/>
    </location>
</feature>
<reference evidence="2 3" key="1">
    <citation type="submission" date="2021-01" db="EMBL/GenBank/DDBJ databases">
        <title>Whole genome shotgun sequence of Planobispora siamensis NBRC 107568.</title>
        <authorList>
            <person name="Komaki H."/>
            <person name="Tamura T."/>
        </authorList>
    </citation>
    <scope>NUCLEOTIDE SEQUENCE [LARGE SCALE GENOMIC DNA]</scope>
    <source>
        <strain evidence="2 3">NBRC 107568</strain>
    </source>
</reference>
<name>A0A8J3WPJ9_9ACTN</name>
<dbReference type="AlphaFoldDB" id="A0A8J3WPJ9"/>
<accession>A0A8J3WPJ9</accession>
<protein>
    <submittedName>
        <fullName evidence="2">Uncharacterized protein</fullName>
    </submittedName>
</protein>
<dbReference type="Proteomes" id="UP000619788">
    <property type="component" value="Unassembled WGS sequence"/>
</dbReference>
<gene>
    <name evidence="2" type="ORF">Psi01_76250</name>
</gene>